<dbReference type="Pfam" id="PF00226">
    <property type="entry name" value="DnaJ"/>
    <property type="match status" value="1"/>
</dbReference>
<dbReference type="Gene3D" id="1.10.3680.10">
    <property type="entry name" value="TerB-like"/>
    <property type="match status" value="1"/>
</dbReference>
<organism evidence="3 4">
    <name type="scientific">Terrisporobacter mayombei</name>
    <dbReference type="NCBI Taxonomy" id="1541"/>
    <lineage>
        <taxon>Bacteria</taxon>
        <taxon>Bacillati</taxon>
        <taxon>Bacillota</taxon>
        <taxon>Clostridia</taxon>
        <taxon>Peptostreptococcales</taxon>
        <taxon>Peptostreptococcaceae</taxon>
        <taxon>Terrisporobacter</taxon>
    </lineage>
</organism>
<reference evidence="3 4" key="1">
    <citation type="submission" date="2022-07" db="EMBL/GenBank/DDBJ databases">
        <title>Genome sequence of Terrisporobacter mayombei DSM6539.</title>
        <authorList>
            <person name="Boeer T."/>
            <person name="Bengelsdorf F.R."/>
            <person name="Daniel R."/>
            <person name="Poehlein A."/>
        </authorList>
    </citation>
    <scope>NUCLEOTIDE SEQUENCE [LARGE SCALE GENOMIC DNA]</scope>
    <source>
        <strain evidence="3 4">DSM 6539</strain>
    </source>
</reference>
<gene>
    <name evidence="3" type="primary">djlA</name>
    <name evidence="3" type="ORF">TEMA_12330</name>
</gene>
<dbReference type="PANTHER" id="PTHR24074">
    <property type="entry name" value="CO-CHAPERONE PROTEIN DJLA"/>
    <property type="match status" value="1"/>
</dbReference>
<dbReference type="InterPro" id="IPR001623">
    <property type="entry name" value="DnaJ_domain"/>
</dbReference>
<dbReference type="Gene3D" id="1.10.287.110">
    <property type="entry name" value="DnaJ domain"/>
    <property type="match status" value="1"/>
</dbReference>
<name>A0ABY9Q0U1_9FIRM</name>
<dbReference type="RefSeq" id="WP_228103103.1">
    <property type="nucleotide sequence ID" value="NZ_CP101637.1"/>
</dbReference>
<dbReference type="SUPFAM" id="SSF46565">
    <property type="entry name" value="Chaperone J-domain"/>
    <property type="match status" value="1"/>
</dbReference>
<dbReference type="PROSITE" id="PS50076">
    <property type="entry name" value="DNAJ_2"/>
    <property type="match status" value="1"/>
</dbReference>
<evidence type="ECO:0000313" key="3">
    <source>
        <dbReference type="EMBL" id="WMT80910.1"/>
    </source>
</evidence>
<evidence type="ECO:0000256" key="1">
    <source>
        <dbReference type="ARBA" id="ARBA00022705"/>
    </source>
</evidence>
<dbReference type="Proteomes" id="UP001235030">
    <property type="component" value="Chromosome"/>
</dbReference>
<dbReference type="PRINTS" id="PR00625">
    <property type="entry name" value="JDOMAIN"/>
</dbReference>
<accession>A0ABY9Q0U1</accession>
<dbReference type="EMBL" id="CP101637">
    <property type="protein sequence ID" value="WMT80910.1"/>
    <property type="molecule type" value="Genomic_DNA"/>
</dbReference>
<sequence length="231" mass="27437">MALMEDLLLKGYIDENLEENVENATADYLIRLFIYCAKADKEISPKERDYIIDYFESFDMNNGEETWLFAQYDYGRFHDYNKETIISLKKSIDKLLDKKNLDFKVLSHLITLCLIDNEVLNDSQAEIISDFVNVFNLDPDSCDQIYNKVLKEKNKKIKEDEIVDDLNECYKILGLSKNCTEEDLKKQYAYLTKSYHPDKYNKEEMPAEVRKELEDTYKKINLAYDRLRDIF</sequence>
<keyword evidence="4" id="KW-1185">Reference proteome</keyword>
<dbReference type="InterPro" id="IPR036869">
    <property type="entry name" value="J_dom_sf"/>
</dbReference>
<protein>
    <submittedName>
        <fullName evidence="3">Co-chaperone protein DjlA</fullName>
    </submittedName>
</protein>
<dbReference type="InterPro" id="IPR050817">
    <property type="entry name" value="DjlA_DnaK_co-chaperone"/>
</dbReference>
<dbReference type="SUPFAM" id="SSF158682">
    <property type="entry name" value="TerB-like"/>
    <property type="match status" value="1"/>
</dbReference>
<dbReference type="SMART" id="SM00271">
    <property type="entry name" value="DnaJ"/>
    <property type="match status" value="1"/>
</dbReference>
<dbReference type="CDD" id="cd06257">
    <property type="entry name" value="DnaJ"/>
    <property type="match status" value="1"/>
</dbReference>
<feature type="domain" description="J" evidence="2">
    <location>
        <begin position="168"/>
        <end position="231"/>
    </location>
</feature>
<evidence type="ECO:0000313" key="4">
    <source>
        <dbReference type="Proteomes" id="UP001235030"/>
    </source>
</evidence>
<evidence type="ECO:0000259" key="2">
    <source>
        <dbReference type="PROSITE" id="PS50076"/>
    </source>
</evidence>
<proteinExistence type="predicted"/>
<keyword evidence="1" id="KW-0235">DNA replication</keyword>
<dbReference type="InterPro" id="IPR029024">
    <property type="entry name" value="TerB-like"/>
</dbReference>